<evidence type="ECO:0008006" key="4">
    <source>
        <dbReference type="Google" id="ProtNLM"/>
    </source>
</evidence>
<feature type="transmembrane region" description="Helical" evidence="1">
    <location>
        <begin position="102"/>
        <end position="125"/>
    </location>
</feature>
<keyword evidence="1" id="KW-0812">Transmembrane</keyword>
<evidence type="ECO:0000313" key="3">
    <source>
        <dbReference type="Proteomes" id="UP000177629"/>
    </source>
</evidence>
<keyword evidence="1" id="KW-0472">Membrane</keyword>
<dbReference type="Proteomes" id="UP000177629">
    <property type="component" value="Unassembled WGS sequence"/>
</dbReference>
<keyword evidence="1" id="KW-1133">Transmembrane helix</keyword>
<dbReference type="EMBL" id="MHSS01000007">
    <property type="protein sequence ID" value="OHA48411.1"/>
    <property type="molecule type" value="Genomic_DNA"/>
</dbReference>
<proteinExistence type="predicted"/>
<protein>
    <recommendedName>
        <fullName evidence="4">CvpA family protein</fullName>
    </recommendedName>
</protein>
<feature type="transmembrane region" description="Helical" evidence="1">
    <location>
        <begin position="67"/>
        <end position="90"/>
    </location>
</feature>
<dbReference type="STRING" id="1802362.A2806_03030"/>
<evidence type="ECO:0000256" key="1">
    <source>
        <dbReference type="SAM" id="Phobius"/>
    </source>
</evidence>
<feature type="transmembrane region" description="Helical" evidence="1">
    <location>
        <begin position="38"/>
        <end position="55"/>
    </location>
</feature>
<gene>
    <name evidence="2" type="ORF">A2806_03030</name>
</gene>
<accession>A0A1G2PL87</accession>
<reference evidence="2 3" key="1">
    <citation type="journal article" date="2016" name="Nat. Commun.">
        <title>Thousands of microbial genomes shed light on interconnected biogeochemical processes in an aquifer system.</title>
        <authorList>
            <person name="Anantharaman K."/>
            <person name="Brown C.T."/>
            <person name="Hug L.A."/>
            <person name="Sharon I."/>
            <person name="Castelle C.J."/>
            <person name="Probst A.J."/>
            <person name="Thomas B.C."/>
            <person name="Singh A."/>
            <person name="Wilkins M.J."/>
            <person name="Karaoz U."/>
            <person name="Brodie E.L."/>
            <person name="Williams K.H."/>
            <person name="Hubbard S.S."/>
            <person name="Banfield J.F."/>
        </authorList>
    </citation>
    <scope>NUCLEOTIDE SEQUENCE [LARGE SCALE GENOMIC DNA]</scope>
</reference>
<organism evidence="2 3">
    <name type="scientific">Candidatus Terrybacteria bacterium RIFCSPHIGHO2_01_FULL_48_17</name>
    <dbReference type="NCBI Taxonomy" id="1802362"/>
    <lineage>
        <taxon>Bacteria</taxon>
        <taxon>Candidatus Terryibacteriota</taxon>
    </lineage>
</organism>
<comment type="caution">
    <text evidence="2">The sequence shown here is derived from an EMBL/GenBank/DDBJ whole genome shotgun (WGS) entry which is preliminary data.</text>
</comment>
<feature type="transmembrane region" description="Helical" evidence="1">
    <location>
        <begin position="12"/>
        <end position="31"/>
    </location>
</feature>
<evidence type="ECO:0000313" key="2">
    <source>
        <dbReference type="EMBL" id="OHA48411.1"/>
    </source>
</evidence>
<feature type="transmembrane region" description="Helical" evidence="1">
    <location>
        <begin position="131"/>
        <end position="160"/>
    </location>
</feature>
<dbReference type="AlphaFoldDB" id="A0A1G2PL87"/>
<sequence>MTEFGDNVTLSAISWDLALLVFVATVLFILGLSGGRRAVIPFLLALYIARTAAEFSENFPQIQLPNFAEAAVFVVMTGAITWLLSGSALTEFLRFSTRGLSAWWQILIAAILGAGLFGALFFPLIPKDAAVFSILINRFVLASPFPFLWTLAPVAFLFFLRAEEQN</sequence>
<name>A0A1G2PL87_9BACT</name>